<evidence type="ECO:0000313" key="3">
    <source>
        <dbReference type="Proteomes" id="UP000321046"/>
    </source>
</evidence>
<dbReference type="Proteomes" id="UP000321046">
    <property type="component" value="Unassembled WGS sequence"/>
</dbReference>
<dbReference type="OrthoDB" id="5521273at2"/>
<dbReference type="AlphaFoldDB" id="A0A5C6XB48"/>
<gene>
    <name evidence="2" type="ORF">FRC96_13080</name>
</gene>
<comment type="caution">
    <text evidence="2">The sequence shown here is derived from an EMBL/GenBank/DDBJ whole genome shotgun (WGS) entry which is preliminary data.</text>
</comment>
<proteinExistence type="predicted"/>
<dbReference type="EMBL" id="VOSL01000054">
    <property type="protein sequence ID" value="TXD34548.1"/>
    <property type="molecule type" value="Genomic_DNA"/>
</dbReference>
<accession>A0A5C6XB48</accession>
<feature type="coiled-coil region" evidence="1">
    <location>
        <begin position="32"/>
        <end position="81"/>
    </location>
</feature>
<dbReference type="RefSeq" id="WP_146974929.1">
    <property type="nucleotide sequence ID" value="NZ_VOSL01000054.1"/>
</dbReference>
<protein>
    <submittedName>
        <fullName evidence="2">Uncharacterized protein</fullName>
    </submittedName>
</protein>
<reference evidence="2 3" key="1">
    <citation type="submission" date="2019-08" db="EMBL/GenBank/DDBJ databases">
        <title>Bradymonadales sp. TMQ2.</title>
        <authorList>
            <person name="Liang Q."/>
        </authorList>
    </citation>
    <scope>NUCLEOTIDE SEQUENCE [LARGE SCALE GENOMIC DNA]</scope>
    <source>
        <strain evidence="2 3">TMQ2</strain>
    </source>
</reference>
<organism evidence="2 3">
    <name type="scientific">Lujinxingia vulgaris</name>
    <dbReference type="NCBI Taxonomy" id="2600176"/>
    <lineage>
        <taxon>Bacteria</taxon>
        <taxon>Deltaproteobacteria</taxon>
        <taxon>Bradymonadales</taxon>
        <taxon>Lujinxingiaceae</taxon>
        <taxon>Lujinxingia</taxon>
    </lineage>
</organism>
<sequence>MRPFYRNIFGGCLLGVLCLAGCEAKPLPEVDRDAIEARMRTEQQALNEERAALDEEVTEALDEAAQEVQEAIERADDIDESTFTFDD</sequence>
<name>A0A5C6XB48_9DELT</name>
<evidence type="ECO:0000256" key="1">
    <source>
        <dbReference type="SAM" id="Coils"/>
    </source>
</evidence>
<keyword evidence="1" id="KW-0175">Coiled coil</keyword>
<evidence type="ECO:0000313" key="2">
    <source>
        <dbReference type="EMBL" id="TXD34548.1"/>
    </source>
</evidence>